<dbReference type="PANTHER" id="PTHR11239">
    <property type="entry name" value="DNA-DIRECTED RNA POLYMERASE"/>
    <property type="match status" value="1"/>
</dbReference>
<comment type="function">
    <text evidence="7">DNA-dependent RNA polymerase catalyzes the transcription of DNA into RNA using the four ribonucleoside triphosphates as substrates.</text>
</comment>
<dbReference type="PROSITE" id="PS51133">
    <property type="entry name" value="ZF_TFIIS_2"/>
    <property type="match status" value="1"/>
</dbReference>
<dbReference type="EMBL" id="KB932204">
    <property type="protein sequence ID" value="KCV70478.1"/>
    <property type="molecule type" value="Genomic_DNA"/>
</dbReference>
<evidence type="ECO:0000256" key="9">
    <source>
        <dbReference type="PIRSR" id="PIRSR005586-2"/>
    </source>
</evidence>
<keyword evidence="4 9" id="KW-0863">Zinc-finger</keyword>
<dbReference type="Pfam" id="PF01096">
    <property type="entry name" value="Zn_ribbon_TFIIS"/>
    <property type="match status" value="1"/>
</dbReference>
<dbReference type="Proteomes" id="UP000030693">
    <property type="component" value="Unassembled WGS sequence"/>
</dbReference>
<organism evidence="11">
    <name type="scientific">Fonticula alba</name>
    <name type="common">Slime mold</name>
    <dbReference type="NCBI Taxonomy" id="691883"/>
    <lineage>
        <taxon>Eukaryota</taxon>
        <taxon>Rotosphaerida</taxon>
        <taxon>Fonticulaceae</taxon>
        <taxon>Fonticula</taxon>
    </lineage>
</organism>
<evidence type="ECO:0000313" key="11">
    <source>
        <dbReference type="EMBL" id="KCV70478.1"/>
    </source>
</evidence>
<dbReference type="GO" id="GO:0006363">
    <property type="term" value="P:termination of RNA polymerase I transcription"/>
    <property type="evidence" value="ECO:0007669"/>
    <property type="project" value="TreeGrafter"/>
</dbReference>
<dbReference type="eggNOG" id="KOG2907">
    <property type="taxonomic scope" value="Eukaryota"/>
</dbReference>
<dbReference type="STRING" id="691883.A0A058Z9B3"/>
<dbReference type="InterPro" id="IPR012164">
    <property type="entry name" value="Rpa12/Rpb9/Rpc10/TFS"/>
</dbReference>
<feature type="zinc finger region" description="C4-type" evidence="9">
    <location>
        <begin position="12"/>
        <end position="33"/>
    </location>
</feature>
<sequence length="127" mass="13744">MVNQSSGGPPFCALCGSLLSIPTHDKTASCPTCLHLTPAKEFEDAINITQSRPGFFEKHRVGHASRRAAAAELAAAELGKGATVREICPKCGHDEMSFRTMQLRSADEGATIFYTCTKCSYTYKLNN</sequence>
<keyword evidence="7" id="KW-0804">Transcription</keyword>
<feature type="domain" description="TFIIS-type" evidence="10">
    <location>
        <begin position="84"/>
        <end position="124"/>
    </location>
</feature>
<protein>
    <recommendedName>
        <fullName evidence="7">DNA-directed RNA polymerase subunit</fullName>
    </recommendedName>
</protein>
<keyword evidence="2 7" id="KW-0240">DNA-directed RNA polymerase</keyword>
<evidence type="ECO:0000256" key="4">
    <source>
        <dbReference type="ARBA" id="ARBA00022771"/>
    </source>
</evidence>
<evidence type="ECO:0000256" key="2">
    <source>
        <dbReference type="ARBA" id="ARBA00022478"/>
    </source>
</evidence>
<dbReference type="AlphaFoldDB" id="A0A058Z9B3"/>
<feature type="binding site" evidence="8">
    <location>
        <position position="15"/>
    </location>
    <ligand>
        <name>Zn(2+)</name>
        <dbReference type="ChEBI" id="CHEBI:29105"/>
        <label>1</label>
    </ligand>
</feature>
<feature type="binding site" evidence="8">
    <location>
        <position position="116"/>
    </location>
    <ligand>
        <name>Zn(2+)</name>
        <dbReference type="ChEBI" id="CHEBI:29105"/>
        <label>2</label>
    </ligand>
</feature>
<dbReference type="InterPro" id="IPR034004">
    <property type="entry name" value="Zn_ribbon_RPA12_C"/>
</dbReference>
<comment type="subcellular location">
    <subcellularLocation>
        <location evidence="1">Nucleus</location>
        <location evidence="1">Nucleolus</location>
    </subcellularLocation>
</comment>
<keyword evidence="5 8" id="KW-0862">Zinc</keyword>
<dbReference type="Gene3D" id="2.20.25.10">
    <property type="match status" value="1"/>
</dbReference>
<gene>
    <name evidence="11" type="ORF">H696_02819</name>
</gene>
<reference evidence="11" key="1">
    <citation type="submission" date="2013-04" db="EMBL/GenBank/DDBJ databases">
        <title>The Genome Sequence of Fonticula alba ATCC 38817.</title>
        <authorList>
            <consortium name="The Broad Institute Genomics Platform"/>
            <person name="Russ C."/>
            <person name="Cuomo C."/>
            <person name="Burger G."/>
            <person name="Gray M.W."/>
            <person name="Holland P.W.H."/>
            <person name="King N."/>
            <person name="Lang F.B.F."/>
            <person name="Roger A.J."/>
            <person name="Ruiz-Trillo I."/>
            <person name="Brown M."/>
            <person name="Walker B."/>
            <person name="Young S."/>
            <person name="Zeng Q."/>
            <person name="Gargeya S."/>
            <person name="Fitzgerald M."/>
            <person name="Haas B."/>
            <person name="Abouelleil A."/>
            <person name="Allen A.W."/>
            <person name="Alvarado L."/>
            <person name="Arachchi H.M."/>
            <person name="Berlin A.M."/>
            <person name="Chapman S.B."/>
            <person name="Gainer-Dewar J."/>
            <person name="Goldberg J."/>
            <person name="Griggs A."/>
            <person name="Gujja S."/>
            <person name="Hansen M."/>
            <person name="Howarth C."/>
            <person name="Imamovic A."/>
            <person name="Ireland A."/>
            <person name="Larimer J."/>
            <person name="McCowan C."/>
            <person name="Murphy C."/>
            <person name="Pearson M."/>
            <person name="Poon T.W."/>
            <person name="Priest M."/>
            <person name="Roberts A."/>
            <person name="Saif S."/>
            <person name="Shea T."/>
            <person name="Sisk P."/>
            <person name="Sykes S."/>
            <person name="Wortman J."/>
            <person name="Nusbaum C."/>
            <person name="Birren B."/>
        </authorList>
    </citation>
    <scope>NUCLEOTIDE SEQUENCE [LARGE SCALE GENOMIC DNA]</scope>
    <source>
        <strain evidence="11">ATCC 38817</strain>
    </source>
</reference>
<dbReference type="InterPro" id="IPR001222">
    <property type="entry name" value="Znf_TFIIS"/>
</dbReference>
<accession>A0A058Z9B3</accession>
<dbReference type="GO" id="GO:0003899">
    <property type="term" value="F:DNA-directed RNA polymerase activity"/>
    <property type="evidence" value="ECO:0007669"/>
    <property type="project" value="InterPro"/>
</dbReference>
<dbReference type="OMA" id="DHICTKC"/>
<dbReference type="RefSeq" id="XP_009494994.1">
    <property type="nucleotide sequence ID" value="XM_009496719.1"/>
</dbReference>
<feature type="binding site" evidence="8">
    <location>
        <position position="12"/>
    </location>
    <ligand>
        <name>Zn(2+)</name>
        <dbReference type="ChEBI" id="CHEBI:29105"/>
        <label>1</label>
    </ligand>
</feature>
<evidence type="ECO:0000256" key="1">
    <source>
        <dbReference type="ARBA" id="ARBA00004604"/>
    </source>
</evidence>
<evidence type="ECO:0000256" key="5">
    <source>
        <dbReference type="ARBA" id="ARBA00022833"/>
    </source>
</evidence>
<dbReference type="SUPFAM" id="SSF57783">
    <property type="entry name" value="Zinc beta-ribbon"/>
    <property type="match status" value="1"/>
</dbReference>
<evidence type="ECO:0000256" key="8">
    <source>
        <dbReference type="PIRSR" id="PIRSR005586-1"/>
    </source>
</evidence>
<keyword evidence="6 7" id="KW-0539">Nucleus</keyword>
<dbReference type="OrthoDB" id="10056816at2759"/>
<dbReference type="GO" id="GO:0003676">
    <property type="term" value="F:nucleic acid binding"/>
    <property type="evidence" value="ECO:0007669"/>
    <property type="project" value="InterPro"/>
</dbReference>
<dbReference type="GO" id="GO:0008270">
    <property type="term" value="F:zinc ion binding"/>
    <property type="evidence" value="ECO:0007669"/>
    <property type="project" value="UniProtKB-KW"/>
</dbReference>
<dbReference type="SMART" id="SM00440">
    <property type="entry name" value="ZnF_C2C2"/>
    <property type="match status" value="1"/>
</dbReference>
<evidence type="ECO:0000256" key="7">
    <source>
        <dbReference type="PIRNR" id="PIRNR005586"/>
    </source>
</evidence>
<keyword evidence="3 8" id="KW-0479">Metal-binding</keyword>
<keyword evidence="12" id="KW-1185">Reference proteome</keyword>
<evidence type="ECO:0000313" key="12">
    <source>
        <dbReference type="Proteomes" id="UP000030693"/>
    </source>
</evidence>
<feature type="binding site" evidence="8">
    <location>
        <position position="30"/>
    </location>
    <ligand>
        <name>Zn(2+)</name>
        <dbReference type="ChEBI" id="CHEBI:29105"/>
        <label>1</label>
    </ligand>
</feature>
<feature type="binding site" evidence="8">
    <location>
        <position position="33"/>
    </location>
    <ligand>
        <name>Zn(2+)</name>
        <dbReference type="ChEBI" id="CHEBI:29105"/>
        <label>1</label>
    </ligand>
</feature>
<evidence type="ECO:0000256" key="6">
    <source>
        <dbReference type="ARBA" id="ARBA00023242"/>
    </source>
</evidence>
<dbReference type="GeneID" id="20527544"/>
<dbReference type="CDD" id="cd10507">
    <property type="entry name" value="Zn-ribbon_RPA12"/>
    <property type="match status" value="1"/>
</dbReference>
<dbReference type="PANTHER" id="PTHR11239:SF14">
    <property type="entry name" value="DNA-DIRECTED RNA POLYMERASE I SUBUNIT RPA12"/>
    <property type="match status" value="1"/>
</dbReference>
<comment type="similarity">
    <text evidence="7">Belongs to the archaeal rpoM/eukaryotic RPA12/RPB9/RPC11 RNA polymerase family.</text>
</comment>
<feature type="binding site" evidence="8">
    <location>
        <position position="91"/>
    </location>
    <ligand>
        <name>Zn(2+)</name>
        <dbReference type="ChEBI" id="CHEBI:29105"/>
        <label>2</label>
    </ligand>
</feature>
<name>A0A058Z9B3_FONAL</name>
<feature type="binding site" evidence="8">
    <location>
        <position position="88"/>
    </location>
    <ligand>
        <name>Zn(2+)</name>
        <dbReference type="ChEBI" id="CHEBI:29105"/>
        <label>2</label>
    </ligand>
</feature>
<feature type="binding site" evidence="8">
    <location>
        <position position="119"/>
    </location>
    <ligand>
        <name>Zn(2+)</name>
        <dbReference type="ChEBI" id="CHEBI:29105"/>
        <label>2</label>
    </ligand>
</feature>
<dbReference type="PIRSF" id="PIRSF005586">
    <property type="entry name" value="RNApol_RpoM"/>
    <property type="match status" value="1"/>
</dbReference>
<proteinExistence type="inferred from homology"/>
<dbReference type="GO" id="GO:0005736">
    <property type="term" value="C:RNA polymerase I complex"/>
    <property type="evidence" value="ECO:0007669"/>
    <property type="project" value="TreeGrafter"/>
</dbReference>
<evidence type="ECO:0000259" key="10">
    <source>
        <dbReference type="PROSITE" id="PS51133"/>
    </source>
</evidence>
<evidence type="ECO:0000256" key="3">
    <source>
        <dbReference type="ARBA" id="ARBA00022723"/>
    </source>
</evidence>